<keyword evidence="3" id="KW-0862">Zinc</keyword>
<dbReference type="PANTHER" id="PTHR33823">
    <property type="entry name" value="RNA POLYMERASE-BINDING TRANSCRIPTION FACTOR DKSA-RELATED"/>
    <property type="match status" value="1"/>
</dbReference>
<proteinExistence type="predicted"/>
<dbReference type="PROSITE" id="PS51128">
    <property type="entry name" value="ZF_DKSA_2"/>
    <property type="match status" value="1"/>
</dbReference>
<dbReference type="OrthoDB" id="9803742at2"/>
<evidence type="ECO:0000256" key="4">
    <source>
        <dbReference type="PROSITE-ProRule" id="PRU00510"/>
    </source>
</evidence>
<dbReference type="InterPro" id="IPR020458">
    <property type="entry name" value="Znf_DskA_TraR_CS"/>
</dbReference>
<dbReference type="Gene3D" id="1.20.120.910">
    <property type="entry name" value="DksA, coiled-coil domain"/>
    <property type="match status" value="1"/>
</dbReference>
<keyword evidence="1" id="KW-0479">Metal-binding</keyword>
<dbReference type="GO" id="GO:0008270">
    <property type="term" value="F:zinc ion binding"/>
    <property type="evidence" value="ECO:0007669"/>
    <property type="project" value="UniProtKB-KW"/>
</dbReference>
<organism evidence="7 8">
    <name type="scientific">Denitromonas halophila</name>
    <dbReference type="NCBI Taxonomy" id="1629404"/>
    <lineage>
        <taxon>Bacteria</taxon>
        <taxon>Pseudomonadati</taxon>
        <taxon>Pseudomonadota</taxon>
        <taxon>Betaproteobacteria</taxon>
        <taxon>Rhodocyclales</taxon>
        <taxon>Zoogloeaceae</taxon>
        <taxon>Denitromonas</taxon>
    </lineage>
</organism>
<reference evidence="7 8" key="1">
    <citation type="submission" date="2019-07" db="EMBL/GenBank/DDBJ databases">
        <title>The pathways for chlorine oxyanion respiration interact through the shared metabolite chlorate.</title>
        <authorList>
            <person name="Barnum T.P."/>
            <person name="Cheng Y."/>
            <person name="Hill K.A."/>
            <person name="Lucas L.N."/>
            <person name="Carlson H.K."/>
            <person name="Coates J.D."/>
        </authorList>
    </citation>
    <scope>NUCLEOTIDE SEQUENCE [LARGE SCALE GENOMIC DNA]</scope>
    <source>
        <strain evidence="7 8">SFB-3</strain>
    </source>
</reference>
<accession>A0A557QSN3</accession>
<feature type="domain" description="DnaK suppressor protein DksA N-terminal" evidence="6">
    <location>
        <begin position="20"/>
        <end position="89"/>
    </location>
</feature>
<keyword evidence="2" id="KW-0863">Zinc-finger</keyword>
<dbReference type="InterPro" id="IPR000962">
    <property type="entry name" value="Znf_DskA_TraR"/>
</dbReference>
<dbReference type="AlphaFoldDB" id="A0A557QSN3"/>
<dbReference type="EMBL" id="VMNK01000010">
    <property type="protein sequence ID" value="TVO55924.1"/>
    <property type="molecule type" value="Genomic_DNA"/>
</dbReference>
<evidence type="ECO:0000259" key="5">
    <source>
        <dbReference type="Pfam" id="PF01258"/>
    </source>
</evidence>
<sequence>MQNETSLLASGEDEYMNEEQLAFFRARLERARDELQARPVALEVQGQDLMAAADPTDRATMEEERTATLMDRQRQSERLREIAAALRRIEEGEYGYCEATGEPIGLQRLLAYPTARLSLEAQHALEHTQRFVIRAA</sequence>
<comment type="caution">
    <text evidence="7">The sequence shown here is derived from an EMBL/GenBank/DDBJ whole genome shotgun (WGS) entry which is preliminary data.</text>
</comment>
<name>A0A557QSN3_9RHOO</name>
<dbReference type="PANTHER" id="PTHR33823:SF2">
    <property type="entry name" value="RNA POLYMERASE-BINDING TRANSCRIPTION FACTOR DKSA"/>
    <property type="match status" value="1"/>
</dbReference>
<dbReference type="InterPro" id="IPR048489">
    <property type="entry name" value="DksA_N"/>
</dbReference>
<dbReference type="Pfam" id="PF01258">
    <property type="entry name" value="zf-dskA_traR"/>
    <property type="match status" value="1"/>
</dbReference>
<keyword evidence="8" id="KW-1185">Reference proteome</keyword>
<dbReference type="Pfam" id="PF21157">
    <property type="entry name" value="DksA_N"/>
    <property type="match status" value="1"/>
</dbReference>
<dbReference type="PROSITE" id="PS01102">
    <property type="entry name" value="ZF_DKSA_1"/>
    <property type="match status" value="1"/>
</dbReference>
<dbReference type="RefSeq" id="WP_144309833.1">
    <property type="nucleotide sequence ID" value="NZ_VMNK01000010.1"/>
</dbReference>
<evidence type="ECO:0000256" key="1">
    <source>
        <dbReference type="ARBA" id="ARBA00022723"/>
    </source>
</evidence>
<protein>
    <submittedName>
        <fullName evidence="7">RNA polymerase-binding protein DksA</fullName>
    </submittedName>
</protein>
<feature type="zinc finger region" description="dksA C4-type" evidence="4">
    <location>
        <begin position="97"/>
        <end position="121"/>
    </location>
</feature>
<dbReference type="SUPFAM" id="SSF109635">
    <property type="entry name" value="DnaK suppressor protein DksA, alpha-hairpin domain"/>
    <property type="match status" value="1"/>
</dbReference>
<evidence type="ECO:0000256" key="2">
    <source>
        <dbReference type="ARBA" id="ARBA00022771"/>
    </source>
</evidence>
<evidence type="ECO:0000259" key="6">
    <source>
        <dbReference type="Pfam" id="PF21157"/>
    </source>
</evidence>
<feature type="domain" description="Zinc finger DksA/TraR C4-type" evidence="5">
    <location>
        <begin position="92"/>
        <end position="127"/>
    </location>
</feature>
<dbReference type="SUPFAM" id="SSF57716">
    <property type="entry name" value="Glucocorticoid receptor-like (DNA-binding domain)"/>
    <property type="match status" value="1"/>
</dbReference>
<evidence type="ECO:0000256" key="3">
    <source>
        <dbReference type="ARBA" id="ARBA00022833"/>
    </source>
</evidence>
<dbReference type="InterPro" id="IPR037187">
    <property type="entry name" value="DnaK_N"/>
</dbReference>
<evidence type="ECO:0000313" key="7">
    <source>
        <dbReference type="EMBL" id="TVO55924.1"/>
    </source>
</evidence>
<evidence type="ECO:0000313" key="8">
    <source>
        <dbReference type="Proteomes" id="UP000319502"/>
    </source>
</evidence>
<dbReference type="Proteomes" id="UP000319502">
    <property type="component" value="Unassembled WGS sequence"/>
</dbReference>
<gene>
    <name evidence="7" type="ORF">FHP91_11990</name>
</gene>